<feature type="domain" description="C2H2-type" evidence="11">
    <location>
        <begin position="84"/>
        <end position="113"/>
    </location>
</feature>
<feature type="domain" description="C2H2-type" evidence="11">
    <location>
        <begin position="120"/>
        <end position="148"/>
    </location>
</feature>
<keyword evidence="3" id="KW-0677">Repeat</keyword>
<dbReference type="FunFam" id="3.30.160.60:FF:000100">
    <property type="entry name" value="Zinc finger 45-like"/>
    <property type="match status" value="1"/>
</dbReference>
<dbReference type="SUPFAM" id="SSF57667">
    <property type="entry name" value="beta-beta-alpha zinc fingers"/>
    <property type="match status" value="3"/>
</dbReference>
<dbReference type="GeneID" id="37028032"/>
<feature type="domain" description="C2H2-type" evidence="11">
    <location>
        <begin position="54"/>
        <end position="83"/>
    </location>
</feature>
<reference evidence="12 13" key="1">
    <citation type="journal article" date="2018" name="Mol. Biol. Evol.">
        <title>Broad Genomic Sampling Reveals a Smut Pathogenic Ancestry of the Fungal Clade Ustilaginomycotina.</title>
        <authorList>
            <person name="Kijpornyongpan T."/>
            <person name="Mondo S.J."/>
            <person name="Barry K."/>
            <person name="Sandor L."/>
            <person name="Lee J."/>
            <person name="Lipzen A."/>
            <person name="Pangilinan J."/>
            <person name="LaButti K."/>
            <person name="Hainaut M."/>
            <person name="Henrissat B."/>
            <person name="Grigoriev I.V."/>
            <person name="Spatafora J.W."/>
            <person name="Aime M.C."/>
        </authorList>
    </citation>
    <scope>NUCLEOTIDE SEQUENCE [LARGE SCALE GENOMIC DNA]</scope>
    <source>
        <strain evidence="12 13">MCA 5214</strain>
    </source>
</reference>
<feature type="domain" description="C2H2-type" evidence="11">
    <location>
        <begin position="200"/>
        <end position="230"/>
    </location>
</feature>
<evidence type="ECO:0000256" key="8">
    <source>
        <dbReference type="ARBA" id="ARBA00023242"/>
    </source>
</evidence>
<feature type="region of interest" description="Disordered" evidence="10">
    <location>
        <begin position="394"/>
        <end position="502"/>
    </location>
</feature>
<dbReference type="AlphaFoldDB" id="A0A316USP3"/>
<dbReference type="SMART" id="SM00355">
    <property type="entry name" value="ZnF_C2H2"/>
    <property type="match status" value="8"/>
</dbReference>
<sequence length="579" mass="64633">MSVLALAAPRIEAPHHHHHSHTYAPDPQHDNTASPSARPAQPCSSSSSHRRANFPCTHPHCHRSFTRLAKLEAHICTHTGERPFPCSHPGCSSAFTSAWKLQEHALTHLAPEEREVSKRFPCDLCGKRFRSSQHLARHKEGVHDESSPVASSSTLPQPPEKPTYPCSEPGCSATFAKRKHLRQHIWEEHAAPGQDSKLPFPCSHPGCTKRFPTNSKRNSHFKSVHSDRTYTCSLPHGQDEHGEQKVFGTWSALQRHMKEEHPPTCPYAICGGKTFKRPENLRAHLKRHKQKEAALREAAADDDDEENESDCGLSDKEELDLRSLPREYVCNWQPPDATSSPMTPCTKRFKSNHARDTHIRVAHLKLRPFACACGKTYGHKHLLKRHQTKCKVAASDREDSAANTSGDAGSLPIHSSPSPPSELDSDEEDEIYRRGGGALPDQLRDEAARLKTSKRKRKSDAGSSQPSGPSMVDLLTGRGYVQAGSAPADDDDGGAGTKRRRRMRGRVVACPYSKLHRFTSTQPSRCDVHFSRLYDMRRHLKSAHGLEFEDDTELRALLDDEDLDKLAKPRRCSEGTGEE</sequence>
<accession>A0A316USP3</accession>
<evidence type="ECO:0000256" key="10">
    <source>
        <dbReference type="SAM" id="MobiDB-lite"/>
    </source>
</evidence>
<dbReference type="InterPro" id="IPR051061">
    <property type="entry name" value="Zinc_finger_trans_reg"/>
</dbReference>
<dbReference type="InterPro" id="IPR036236">
    <property type="entry name" value="Znf_C2H2_sf"/>
</dbReference>
<protein>
    <recommendedName>
        <fullName evidence="11">C2H2-type domain-containing protein</fullName>
    </recommendedName>
</protein>
<keyword evidence="13" id="KW-1185">Reference proteome</keyword>
<dbReference type="Pfam" id="PF00096">
    <property type="entry name" value="zf-C2H2"/>
    <property type="match status" value="2"/>
</dbReference>
<dbReference type="RefSeq" id="XP_025361963.1">
    <property type="nucleotide sequence ID" value="XM_025506209.1"/>
</dbReference>
<dbReference type="InterPro" id="IPR013087">
    <property type="entry name" value="Znf_C2H2_type"/>
</dbReference>
<gene>
    <name evidence="12" type="ORF">BDZ90DRAFT_232331</name>
</gene>
<feature type="compositionally biased region" description="Acidic residues" evidence="10">
    <location>
        <begin position="300"/>
        <end position="309"/>
    </location>
</feature>
<evidence type="ECO:0000256" key="9">
    <source>
        <dbReference type="PROSITE-ProRule" id="PRU00042"/>
    </source>
</evidence>
<dbReference type="GO" id="GO:0005634">
    <property type="term" value="C:nucleus"/>
    <property type="evidence" value="ECO:0007669"/>
    <property type="project" value="UniProtKB-SubCell"/>
</dbReference>
<feature type="domain" description="C2H2-type" evidence="11">
    <location>
        <begin position="164"/>
        <end position="194"/>
    </location>
</feature>
<keyword evidence="4 9" id="KW-0863">Zinc-finger</keyword>
<feature type="region of interest" description="Disordered" evidence="10">
    <location>
        <begin position="289"/>
        <end position="313"/>
    </location>
</feature>
<feature type="region of interest" description="Disordered" evidence="10">
    <location>
        <begin position="136"/>
        <end position="168"/>
    </location>
</feature>
<dbReference type="GO" id="GO:0006357">
    <property type="term" value="P:regulation of transcription by RNA polymerase II"/>
    <property type="evidence" value="ECO:0007669"/>
    <property type="project" value="TreeGrafter"/>
</dbReference>
<dbReference type="PANTHER" id="PTHR46179">
    <property type="entry name" value="ZINC FINGER PROTEIN"/>
    <property type="match status" value="1"/>
</dbReference>
<evidence type="ECO:0000313" key="12">
    <source>
        <dbReference type="EMBL" id="PWN27351.1"/>
    </source>
</evidence>
<keyword evidence="7" id="KW-0804">Transcription</keyword>
<keyword evidence="2" id="KW-0479">Metal-binding</keyword>
<evidence type="ECO:0000256" key="2">
    <source>
        <dbReference type="ARBA" id="ARBA00022723"/>
    </source>
</evidence>
<keyword evidence="6" id="KW-0805">Transcription regulation</keyword>
<evidence type="ECO:0000313" key="13">
    <source>
        <dbReference type="Proteomes" id="UP000245884"/>
    </source>
</evidence>
<name>A0A316USP3_9BASI</name>
<dbReference type="PROSITE" id="PS50157">
    <property type="entry name" value="ZINC_FINGER_C2H2_2"/>
    <property type="match status" value="5"/>
</dbReference>
<dbReference type="PROSITE" id="PS00028">
    <property type="entry name" value="ZINC_FINGER_C2H2_1"/>
    <property type="match status" value="4"/>
</dbReference>
<evidence type="ECO:0000256" key="6">
    <source>
        <dbReference type="ARBA" id="ARBA00023015"/>
    </source>
</evidence>
<proteinExistence type="predicted"/>
<dbReference type="GO" id="GO:0008270">
    <property type="term" value="F:zinc ion binding"/>
    <property type="evidence" value="ECO:0007669"/>
    <property type="project" value="UniProtKB-KW"/>
</dbReference>
<evidence type="ECO:0000256" key="1">
    <source>
        <dbReference type="ARBA" id="ARBA00004123"/>
    </source>
</evidence>
<keyword evidence="8" id="KW-0539">Nucleus</keyword>
<organism evidence="12 13">
    <name type="scientific">Jaminaea rosea</name>
    <dbReference type="NCBI Taxonomy" id="1569628"/>
    <lineage>
        <taxon>Eukaryota</taxon>
        <taxon>Fungi</taxon>
        <taxon>Dikarya</taxon>
        <taxon>Basidiomycota</taxon>
        <taxon>Ustilaginomycotina</taxon>
        <taxon>Exobasidiomycetes</taxon>
        <taxon>Microstromatales</taxon>
        <taxon>Microstromatales incertae sedis</taxon>
        <taxon>Jaminaea</taxon>
    </lineage>
</organism>
<dbReference type="Gene3D" id="3.30.160.60">
    <property type="entry name" value="Classic Zinc Finger"/>
    <property type="match status" value="6"/>
</dbReference>
<evidence type="ECO:0000256" key="5">
    <source>
        <dbReference type="ARBA" id="ARBA00022833"/>
    </source>
</evidence>
<evidence type="ECO:0000256" key="4">
    <source>
        <dbReference type="ARBA" id="ARBA00022771"/>
    </source>
</evidence>
<dbReference type="PANTHER" id="PTHR46179:SF13">
    <property type="entry name" value="C2H2-TYPE DOMAIN-CONTAINING PROTEIN"/>
    <property type="match status" value="1"/>
</dbReference>
<comment type="subcellular location">
    <subcellularLocation>
        <location evidence="1">Nucleus</location>
    </subcellularLocation>
</comment>
<dbReference type="Proteomes" id="UP000245884">
    <property type="component" value="Unassembled WGS sequence"/>
</dbReference>
<keyword evidence="5" id="KW-0862">Zinc</keyword>
<dbReference type="STRING" id="1569628.A0A316USP3"/>
<dbReference type="EMBL" id="KZ819668">
    <property type="protein sequence ID" value="PWN27351.1"/>
    <property type="molecule type" value="Genomic_DNA"/>
</dbReference>
<feature type="region of interest" description="Disordered" evidence="10">
    <location>
        <begin position="1"/>
        <end position="49"/>
    </location>
</feature>
<dbReference type="OrthoDB" id="427030at2759"/>
<evidence type="ECO:0000259" key="11">
    <source>
        <dbReference type="PROSITE" id="PS50157"/>
    </source>
</evidence>
<evidence type="ECO:0000256" key="7">
    <source>
        <dbReference type="ARBA" id="ARBA00023163"/>
    </source>
</evidence>
<evidence type="ECO:0000256" key="3">
    <source>
        <dbReference type="ARBA" id="ARBA00022737"/>
    </source>
</evidence>